<name>A0ABX2AAS2_9MICO</name>
<dbReference type="Proteomes" id="UP000757540">
    <property type="component" value="Unassembled WGS sequence"/>
</dbReference>
<dbReference type="SMART" id="SM00752">
    <property type="entry name" value="HTTM"/>
    <property type="match status" value="1"/>
</dbReference>
<accession>A0ABX2AAS2</accession>
<feature type="transmembrane region" description="Helical" evidence="6">
    <location>
        <begin position="77"/>
        <end position="104"/>
    </location>
</feature>
<proteinExistence type="predicted"/>
<keyword evidence="3 6" id="KW-1133">Transmembrane helix</keyword>
<evidence type="ECO:0000256" key="1">
    <source>
        <dbReference type="ARBA" id="ARBA00004127"/>
    </source>
</evidence>
<evidence type="ECO:0000313" key="9">
    <source>
        <dbReference type="Proteomes" id="UP000757540"/>
    </source>
</evidence>
<comment type="subcellular location">
    <subcellularLocation>
        <location evidence="1">Endomembrane system</location>
        <topology evidence="1">Multi-pass membrane protein</topology>
    </subcellularLocation>
</comment>
<feature type="transmembrane region" description="Helical" evidence="6">
    <location>
        <begin position="111"/>
        <end position="130"/>
    </location>
</feature>
<reference evidence="8 9" key="1">
    <citation type="submission" date="2020-05" db="EMBL/GenBank/DDBJ databases">
        <title>Genomic Encyclopedia of Type Strains, Phase III (KMG-III): the genomes of soil and plant-associated and newly described type strains.</title>
        <authorList>
            <person name="Whitman W."/>
        </authorList>
    </citation>
    <scope>NUCLEOTIDE SEQUENCE [LARGE SCALE GENOMIC DNA]</scope>
    <source>
        <strain evidence="8 9">KCTC 19046</strain>
    </source>
</reference>
<keyword evidence="2 6" id="KW-0812">Transmembrane</keyword>
<feature type="transmembrane region" description="Helical" evidence="6">
    <location>
        <begin position="136"/>
        <end position="156"/>
    </location>
</feature>
<protein>
    <recommendedName>
        <fullName evidence="7">HTTM-like domain-containing protein</fullName>
    </recommendedName>
</protein>
<evidence type="ECO:0000256" key="3">
    <source>
        <dbReference type="ARBA" id="ARBA00022989"/>
    </source>
</evidence>
<evidence type="ECO:0000313" key="8">
    <source>
        <dbReference type="EMBL" id="NOV99058.1"/>
    </source>
</evidence>
<dbReference type="EMBL" id="JABEZU010000005">
    <property type="protein sequence ID" value="NOV99058.1"/>
    <property type="molecule type" value="Genomic_DNA"/>
</dbReference>
<feature type="region of interest" description="Disordered" evidence="5">
    <location>
        <begin position="333"/>
        <end position="362"/>
    </location>
</feature>
<comment type="caution">
    <text evidence="8">The sequence shown here is derived from an EMBL/GenBank/DDBJ whole genome shotgun (WGS) entry which is preliminary data.</text>
</comment>
<gene>
    <name evidence="8" type="ORF">HDG69_003660</name>
</gene>
<feature type="transmembrane region" description="Helical" evidence="6">
    <location>
        <begin position="280"/>
        <end position="307"/>
    </location>
</feature>
<evidence type="ECO:0000256" key="6">
    <source>
        <dbReference type="SAM" id="Phobius"/>
    </source>
</evidence>
<sequence>MSVTQAIRPATELGERALDWVSDRRRATYGSALVRIAFGGGALVFLLAHIPNREYLWGEAARWAAPLDDNGGFEAPFTVFAGGLGSTQLTLAYGLMVVLAALVTIGWRSRWVVPVFLVLWVSLLESNPLTGDQSDNIFRILLLYLCFADLGGRWSLDARRRARDLARWGVARPFGRFGSDVANARAVQLGTLLHNFAIVMAGAQICLIYVASGLYKAQGLRWQDGTAVYYPLQLSHYRPWPWLADLLVANPYMVAAVTYFSVFIQLFFPLMLLQRWTRVIAILGVFAMHIGIAVAMGLPFFSLFIMAGDCLFVRDTTFAAMERSVRRRTAPLAERLRRRPAPPPESAAGPEAIDVPGELAHR</sequence>
<dbReference type="PANTHER" id="PTHR39535">
    <property type="entry name" value="SPORULATION-DELAYING PROTEIN SDPB"/>
    <property type="match status" value="1"/>
</dbReference>
<feature type="transmembrane region" description="Helical" evidence="6">
    <location>
        <begin position="192"/>
        <end position="212"/>
    </location>
</feature>
<dbReference type="RefSeq" id="WP_171785238.1">
    <property type="nucleotide sequence ID" value="NZ_BAAAML010000011.1"/>
</dbReference>
<evidence type="ECO:0000259" key="7">
    <source>
        <dbReference type="SMART" id="SM00752"/>
    </source>
</evidence>
<organism evidence="8 9">
    <name type="scientific">Isoptericola halotolerans</name>
    <dbReference type="NCBI Taxonomy" id="300560"/>
    <lineage>
        <taxon>Bacteria</taxon>
        <taxon>Bacillati</taxon>
        <taxon>Actinomycetota</taxon>
        <taxon>Actinomycetes</taxon>
        <taxon>Micrococcales</taxon>
        <taxon>Promicromonosporaceae</taxon>
        <taxon>Isoptericola</taxon>
    </lineage>
</organism>
<feature type="domain" description="HTTM-like" evidence="7">
    <location>
        <begin position="23"/>
        <end position="317"/>
    </location>
</feature>
<dbReference type="InterPro" id="IPR052964">
    <property type="entry name" value="Sporulation_signal_mat"/>
</dbReference>
<keyword evidence="4 6" id="KW-0472">Membrane</keyword>
<evidence type="ECO:0000256" key="5">
    <source>
        <dbReference type="SAM" id="MobiDB-lite"/>
    </source>
</evidence>
<keyword evidence="9" id="KW-1185">Reference proteome</keyword>
<dbReference type="InterPro" id="IPR011020">
    <property type="entry name" value="HTTM-like"/>
</dbReference>
<feature type="transmembrane region" description="Helical" evidence="6">
    <location>
        <begin position="32"/>
        <end position="50"/>
    </location>
</feature>
<dbReference type="PANTHER" id="PTHR39535:SF2">
    <property type="entry name" value="HTTM DOMAIN-CONTAINING PROTEIN"/>
    <property type="match status" value="1"/>
</dbReference>
<evidence type="ECO:0000256" key="2">
    <source>
        <dbReference type="ARBA" id="ARBA00022692"/>
    </source>
</evidence>
<feature type="transmembrane region" description="Helical" evidence="6">
    <location>
        <begin position="252"/>
        <end position="273"/>
    </location>
</feature>
<evidence type="ECO:0000256" key="4">
    <source>
        <dbReference type="ARBA" id="ARBA00023136"/>
    </source>
</evidence>